<dbReference type="OrthoDB" id="6496035at2"/>
<organism evidence="10 11">
    <name type="scientific">Pseudooceanicola batsensis (strain ATCC BAA-863 / DSM 15984 / KCTC 12145 / HTCC2597)</name>
    <name type="common">Oceanicola batsensis</name>
    <dbReference type="NCBI Taxonomy" id="252305"/>
    <lineage>
        <taxon>Bacteria</taxon>
        <taxon>Pseudomonadati</taxon>
        <taxon>Pseudomonadota</taxon>
        <taxon>Alphaproteobacteria</taxon>
        <taxon>Rhodobacterales</taxon>
        <taxon>Paracoccaceae</taxon>
        <taxon>Pseudooceanicola</taxon>
    </lineage>
</organism>
<evidence type="ECO:0000313" key="10">
    <source>
        <dbReference type="EMBL" id="EAQ02157.1"/>
    </source>
</evidence>
<keyword evidence="3" id="KW-1003">Cell membrane</keyword>
<keyword evidence="11" id="KW-1185">Reference proteome</keyword>
<evidence type="ECO:0000313" key="11">
    <source>
        <dbReference type="Proteomes" id="UP000004318"/>
    </source>
</evidence>
<evidence type="ECO:0000256" key="5">
    <source>
        <dbReference type="ARBA" id="ARBA00022692"/>
    </source>
</evidence>
<dbReference type="GO" id="GO:0055085">
    <property type="term" value="P:transmembrane transport"/>
    <property type="evidence" value="ECO:0007669"/>
    <property type="project" value="InterPro"/>
</dbReference>
<keyword evidence="5 8" id="KW-0812">Transmembrane</keyword>
<keyword evidence="6 8" id="KW-1133">Transmembrane helix</keyword>
<keyword evidence="2 8" id="KW-0813">Transport</keyword>
<comment type="similarity">
    <text evidence="8">Belongs to the binding-protein-dependent transport system permease family.</text>
</comment>
<feature type="transmembrane region" description="Helical" evidence="8">
    <location>
        <begin position="191"/>
        <end position="214"/>
    </location>
</feature>
<dbReference type="Gene3D" id="1.10.3720.10">
    <property type="entry name" value="MetI-like"/>
    <property type="match status" value="1"/>
</dbReference>
<dbReference type="HOGENOM" id="CLU_016047_3_1_5"/>
<evidence type="ECO:0000256" key="2">
    <source>
        <dbReference type="ARBA" id="ARBA00022448"/>
    </source>
</evidence>
<evidence type="ECO:0000256" key="8">
    <source>
        <dbReference type="RuleBase" id="RU363032"/>
    </source>
</evidence>
<keyword evidence="7 8" id="KW-0472">Membrane</keyword>
<comment type="caution">
    <text evidence="10">The sequence shown here is derived from an EMBL/GenBank/DDBJ whole genome shotgun (WGS) entry which is preliminary data.</text>
</comment>
<protein>
    <submittedName>
        <fullName evidence="10">Spermidine/putrescine ABC transporter, permease protein</fullName>
    </submittedName>
</protein>
<sequence length="279" mass="30376">MTTQQNSSGSSFHAARRSRITRQIVMGVTVTAIYAFLLTPILIIILSSFNTTSANTFPADGLSLQWYREFLESPSFLAAFQFSAWLGVVAAVGATVIGFLTAYGIIRYVGSYREVAQSIAMLPIMVPHILISISLLILLTVLPIPELAGLIIGHIIICLPFTVAGILASLDGVDPQLERAAWTLGASRLRILWEVVIPLVAPGLFSSLIFAFIISFGDVYIALFLSGPGMTTLPIEIFSYMQWESTPVIAAITTVQIIMIFGLGLIIERLVGLRQIMRI</sequence>
<evidence type="ECO:0000256" key="4">
    <source>
        <dbReference type="ARBA" id="ARBA00022519"/>
    </source>
</evidence>
<keyword evidence="4" id="KW-0997">Cell inner membrane</keyword>
<reference evidence="10 11" key="1">
    <citation type="journal article" date="2010" name="J. Bacteriol.">
        <title>Genome sequences of Oceanicola granulosus HTCC2516(T) and Oceanicola batsensis HTCC2597(TDelta).</title>
        <authorList>
            <person name="Thrash J.C."/>
            <person name="Cho J.C."/>
            <person name="Vergin K.L."/>
            <person name="Giovannoni S.J."/>
        </authorList>
    </citation>
    <scope>NUCLEOTIDE SEQUENCE [LARGE SCALE GENOMIC DNA]</scope>
    <source>
        <strain evidence="11">ATCC BAA-863 / DSM 15984 / KCTC 12145 / HTCC2597</strain>
    </source>
</reference>
<dbReference type="RefSeq" id="WP_009804155.1">
    <property type="nucleotide sequence ID" value="NZ_AAMO01000009.1"/>
</dbReference>
<dbReference type="InterPro" id="IPR035906">
    <property type="entry name" value="MetI-like_sf"/>
</dbReference>
<accession>A3U1H4</accession>
<feature type="transmembrane region" description="Helical" evidence="8">
    <location>
        <begin position="82"/>
        <end position="106"/>
    </location>
</feature>
<dbReference type="Proteomes" id="UP000004318">
    <property type="component" value="Unassembled WGS sequence"/>
</dbReference>
<evidence type="ECO:0000256" key="1">
    <source>
        <dbReference type="ARBA" id="ARBA00004429"/>
    </source>
</evidence>
<dbReference type="PANTHER" id="PTHR43357">
    <property type="entry name" value="INNER MEMBRANE ABC TRANSPORTER PERMEASE PROTEIN YDCV"/>
    <property type="match status" value="1"/>
</dbReference>
<feature type="transmembrane region" description="Helical" evidence="8">
    <location>
        <begin position="248"/>
        <end position="267"/>
    </location>
</feature>
<name>A3U1H4_PSEBH</name>
<gene>
    <name evidence="10" type="ORF">OB2597_21071</name>
</gene>
<evidence type="ECO:0000256" key="3">
    <source>
        <dbReference type="ARBA" id="ARBA00022475"/>
    </source>
</evidence>
<dbReference type="GO" id="GO:0005886">
    <property type="term" value="C:plasma membrane"/>
    <property type="evidence" value="ECO:0007669"/>
    <property type="project" value="UniProtKB-SubCell"/>
</dbReference>
<feature type="transmembrane region" description="Helical" evidence="8">
    <location>
        <begin position="24"/>
        <end position="49"/>
    </location>
</feature>
<feature type="transmembrane region" description="Helical" evidence="8">
    <location>
        <begin position="147"/>
        <end position="170"/>
    </location>
</feature>
<feature type="domain" description="ABC transmembrane type-1" evidence="9">
    <location>
        <begin position="80"/>
        <end position="267"/>
    </location>
</feature>
<dbReference type="EMBL" id="AAMO01000009">
    <property type="protein sequence ID" value="EAQ02157.1"/>
    <property type="molecule type" value="Genomic_DNA"/>
</dbReference>
<dbReference type="PROSITE" id="PS50928">
    <property type="entry name" value="ABC_TM1"/>
    <property type="match status" value="1"/>
</dbReference>
<dbReference type="AlphaFoldDB" id="A3U1H4"/>
<dbReference type="STRING" id="252305.OB2597_21071"/>
<dbReference type="SUPFAM" id="SSF161098">
    <property type="entry name" value="MetI-like"/>
    <property type="match status" value="1"/>
</dbReference>
<proteinExistence type="inferred from homology"/>
<dbReference type="InterPro" id="IPR000515">
    <property type="entry name" value="MetI-like"/>
</dbReference>
<dbReference type="PANTHER" id="PTHR43357:SF4">
    <property type="entry name" value="INNER MEMBRANE ABC TRANSPORTER PERMEASE PROTEIN YDCV"/>
    <property type="match status" value="1"/>
</dbReference>
<feature type="transmembrane region" description="Helical" evidence="8">
    <location>
        <begin position="118"/>
        <end position="141"/>
    </location>
</feature>
<evidence type="ECO:0000259" key="9">
    <source>
        <dbReference type="PROSITE" id="PS50928"/>
    </source>
</evidence>
<comment type="subcellular location">
    <subcellularLocation>
        <location evidence="1">Cell inner membrane</location>
        <topology evidence="1">Multi-pass membrane protein</topology>
    </subcellularLocation>
    <subcellularLocation>
        <location evidence="8">Cell membrane</location>
        <topology evidence="8">Multi-pass membrane protein</topology>
    </subcellularLocation>
</comment>
<dbReference type="Pfam" id="PF00528">
    <property type="entry name" value="BPD_transp_1"/>
    <property type="match status" value="1"/>
</dbReference>
<evidence type="ECO:0000256" key="7">
    <source>
        <dbReference type="ARBA" id="ARBA00023136"/>
    </source>
</evidence>
<dbReference type="CDD" id="cd06261">
    <property type="entry name" value="TM_PBP2"/>
    <property type="match status" value="1"/>
</dbReference>
<evidence type="ECO:0000256" key="6">
    <source>
        <dbReference type="ARBA" id="ARBA00022989"/>
    </source>
</evidence>